<feature type="domain" description="Carbohydrate kinase FGGY C-terminal" evidence="10">
    <location>
        <begin position="191"/>
        <end position="293"/>
    </location>
</feature>
<evidence type="ECO:0000256" key="3">
    <source>
        <dbReference type="ARBA" id="ARBA00012099"/>
    </source>
</evidence>
<comment type="similarity">
    <text evidence="2">Belongs to the FGGY kinase family.</text>
</comment>
<proteinExistence type="inferred from homology"/>
<evidence type="ECO:0000256" key="6">
    <source>
        <dbReference type="ARBA" id="ARBA00022777"/>
    </source>
</evidence>
<feature type="domain" description="Carbohydrate kinase FGGY N-terminal" evidence="9">
    <location>
        <begin position="16"/>
        <end position="181"/>
    </location>
</feature>
<keyword evidence="12" id="KW-1185">Reference proteome</keyword>
<evidence type="ECO:0000256" key="1">
    <source>
        <dbReference type="ARBA" id="ARBA00005190"/>
    </source>
</evidence>
<evidence type="ECO:0000259" key="10">
    <source>
        <dbReference type="Pfam" id="PF02782"/>
    </source>
</evidence>
<comment type="caution">
    <text evidence="11">The sequence shown here is derived from an EMBL/GenBank/DDBJ whole genome shotgun (WGS) entry which is preliminary data.</text>
</comment>
<evidence type="ECO:0000256" key="7">
    <source>
        <dbReference type="ARBA" id="ARBA00022840"/>
    </source>
</evidence>
<dbReference type="InterPro" id="IPR018483">
    <property type="entry name" value="Carb_kinase_FGGY_CS"/>
</dbReference>
<dbReference type="PROSITE" id="PS00933">
    <property type="entry name" value="FGGY_KINASES_1"/>
    <property type="match status" value="1"/>
</dbReference>
<keyword evidence="4" id="KW-0808">Transferase</keyword>
<dbReference type="PANTHER" id="PTHR10196">
    <property type="entry name" value="SUGAR KINASE"/>
    <property type="match status" value="1"/>
</dbReference>
<dbReference type="Proteomes" id="UP001148838">
    <property type="component" value="Unassembled WGS sequence"/>
</dbReference>
<dbReference type="PANTHER" id="PTHR10196:SF69">
    <property type="entry name" value="GLYCEROL KINASE"/>
    <property type="match status" value="1"/>
</dbReference>
<comment type="pathway">
    <text evidence="1">Polyol metabolism; glycerol degradation via glycerol kinase pathway; sn-glycerol 3-phosphate from glycerol: step 1/1.</text>
</comment>
<evidence type="ECO:0000256" key="4">
    <source>
        <dbReference type="ARBA" id="ARBA00022679"/>
    </source>
</evidence>
<keyword evidence="6" id="KW-0418">Kinase</keyword>
<dbReference type="Pfam" id="PF00370">
    <property type="entry name" value="FGGY_N"/>
    <property type="match status" value="1"/>
</dbReference>
<dbReference type="EC" id="2.7.1.30" evidence="3"/>
<feature type="domain" description="Carbohydrate kinase FGGY C-terminal" evidence="10">
    <location>
        <begin position="296"/>
        <end position="338"/>
    </location>
</feature>
<evidence type="ECO:0000256" key="8">
    <source>
        <dbReference type="ARBA" id="ARBA00043149"/>
    </source>
</evidence>
<dbReference type="InterPro" id="IPR018485">
    <property type="entry name" value="FGGY_C"/>
</dbReference>
<gene>
    <name evidence="11" type="ORF">ANN_11868</name>
</gene>
<dbReference type="InterPro" id="IPR043129">
    <property type="entry name" value="ATPase_NBD"/>
</dbReference>
<evidence type="ECO:0000256" key="5">
    <source>
        <dbReference type="ARBA" id="ARBA00022741"/>
    </source>
</evidence>
<keyword evidence="7" id="KW-0067">ATP-binding</keyword>
<name>A0ABQ8T687_PERAM</name>
<sequence>MPVTTGKYGPLVGAIDEGTSSARFLVMWLDMRTTSTVDAILETVPNKSLNYLKPLCGLPISPYFSALKLRWLIENVPKVQQAIDEKCCCVGTVDTWLIWNLTGGKDGGIHITDVTNASRTMLMNIETLQWDPLLCRFFKIPKDLLPEIRSSSEIYGTIADGVLQGVPISGCLGDQQSALLGQMCFEQGQAKSTYGTGCFLLYNTGTARVESTHGLVTTVAYRMGKKAAAVYALEGSVAVAGAALGWLRDNINLLQSVSEIEPLADEVGSTEDVYFVPAFSGLYAPYWQQDARGLQVDGGMTANNLLMQTQADLVGIPVMRPQMAETTALGAAMAAGSAEGIEVWDLKNIQPVPCDIFNPLITEEGLFGEQILLNLHLTLLIPDLPRKSSVAAFRLATGHDCLAKHLHRIGIYQSPNCPLCNSNQEMDSEHLKICASVAGHDNIFEKYWSARGQMTSLSNAWH</sequence>
<protein>
    <recommendedName>
        <fullName evidence="3">glycerol kinase</fullName>
        <ecNumber evidence="3">2.7.1.30</ecNumber>
    </recommendedName>
    <alternativeName>
        <fullName evidence="8">ATP:glycerol 3-phosphotransferase</fullName>
    </alternativeName>
</protein>
<dbReference type="Pfam" id="PF02782">
    <property type="entry name" value="FGGY_C"/>
    <property type="match status" value="2"/>
</dbReference>
<keyword evidence="5" id="KW-0547">Nucleotide-binding</keyword>
<evidence type="ECO:0000259" key="9">
    <source>
        <dbReference type="Pfam" id="PF00370"/>
    </source>
</evidence>
<accession>A0ABQ8T687</accession>
<dbReference type="EMBL" id="JAJSOF020000015">
    <property type="protein sequence ID" value="KAJ4442004.1"/>
    <property type="molecule type" value="Genomic_DNA"/>
</dbReference>
<dbReference type="Gene3D" id="3.30.420.40">
    <property type="match status" value="3"/>
</dbReference>
<evidence type="ECO:0000313" key="12">
    <source>
        <dbReference type="Proteomes" id="UP001148838"/>
    </source>
</evidence>
<organism evidence="11 12">
    <name type="scientific">Periplaneta americana</name>
    <name type="common">American cockroach</name>
    <name type="synonym">Blatta americana</name>
    <dbReference type="NCBI Taxonomy" id="6978"/>
    <lineage>
        <taxon>Eukaryota</taxon>
        <taxon>Metazoa</taxon>
        <taxon>Ecdysozoa</taxon>
        <taxon>Arthropoda</taxon>
        <taxon>Hexapoda</taxon>
        <taxon>Insecta</taxon>
        <taxon>Pterygota</taxon>
        <taxon>Neoptera</taxon>
        <taxon>Polyneoptera</taxon>
        <taxon>Dictyoptera</taxon>
        <taxon>Blattodea</taxon>
        <taxon>Blattoidea</taxon>
        <taxon>Blattidae</taxon>
        <taxon>Blattinae</taxon>
        <taxon>Periplaneta</taxon>
    </lineage>
</organism>
<evidence type="ECO:0000313" key="11">
    <source>
        <dbReference type="EMBL" id="KAJ4442004.1"/>
    </source>
</evidence>
<dbReference type="SUPFAM" id="SSF53067">
    <property type="entry name" value="Actin-like ATPase domain"/>
    <property type="match status" value="2"/>
</dbReference>
<dbReference type="InterPro" id="IPR018484">
    <property type="entry name" value="FGGY_N"/>
</dbReference>
<reference evidence="11 12" key="1">
    <citation type="journal article" date="2022" name="Allergy">
        <title>Genome assembly and annotation of Periplaneta americana reveal a comprehensive cockroach allergen profile.</title>
        <authorList>
            <person name="Wang L."/>
            <person name="Xiong Q."/>
            <person name="Saelim N."/>
            <person name="Wang L."/>
            <person name="Nong W."/>
            <person name="Wan A.T."/>
            <person name="Shi M."/>
            <person name="Liu X."/>
            <person name="Cao Q."/>
            <person name="Hui J.H.L."/>
            <person name="Sookrung N."/>
            <person name="Leung T.F."/>
            <person name="Tungtrongchitr A."/>
            <person name="Tsui S.K.W."/>
        </authorList>
    </citation>
    <scope>NUCLEOTIDE SEQUENCE [LARGE SCALE GENOMIC DNA]</scope>
    <source>
        <strain evidence="11">PWHHKU_190912</strain>
    </source>
</reference>
<evidence type="ECO:0000256" key="2">
    <source>
        <dbReference type="ARBA" id="ARBA00009156"/>
    </source>
</evidence>